<dbReference type="SUPFAM" id="SSF51197">
    <property type="entry name" value="Clavaminate synthase-like"/>
    <property type="match status" value="1"/>
</dbReference>
<evidence type="ECO:0000313" key="4">
    <source>
        <dbReference type="Proteomes" id="UP001396334"/>
    </source>
</evidence>
<dbReference type="Gene3D" id="2.60.120.590">
    <property type="entry name" value="Alpha-ketoglutarate-dependent dioxygenase AlkB-like"/>
    <property type="match status" value="1"/>
</dbReference>
<feature type="compositionally biased region" description="Polar residues" evidence="2">
    <location>
        <begin position="452"/>
        <end position="463"/>
    </location>
</feature>
<dbReference type="Proteomes" id="UP001396334">
    <property type="component" value="Unassembled WGS sequence"/>
</dbReference>
<evidence type="ECO:0000313" key="3">
    <source>
        <dbReference type="EMBL" id="KAK9046700.1"/>
    </source>
</evidence>
<evidence type="ECO:0000256" key="2">
    <source>
        <dbReference type="SAM" id="MobiDB-lite"/>
    </source>
</evidence>
<gene>
    <name evidence="3" type="ORF">V6N11_052581</name>
</gene>
<organism evidence="3 4">
    <name type="scientific">Hibiscus sabdariffa</name>
    <name type="common">roselle</name>
    <dbReference type="NCBI Taxonomy" id="183260"/>
    <lineage>
        <taxon>Eukaryota</taxon>
        <taxon>Viridiplantae</taxon>
        <taxon>Streptophyta</taxon>
        <taxon>Embryophyta</taxon>
        <taxon>Tracheophyta</taxon>
        <taxon>Spermatophyta</taxon>
        <taxon>Magnoliopsida</taxon>
        <taxon>eudicotyledons</taxon>
        <taxon>Gunneridae</taxon>
        <taxon>Pentapetalae</taxon>
        <taxon>rosids</taxon>
        <taxon>malvids</taxon>
        <taxon>Malvales</taxon>
        <taxon>Malvaceae</taxon>
        <taxon>Malvoideae</taxon>
        <taxon>Hibiscus</taxon>
    </lineage>
</organism>
<sequence length="516" mass="56363">MHHDHAKVGGKEFKRSGFGFKGHRIEGSKEMQNSGVDCDGISTVTAVSERNEKGSDKCEEFNSCVELGKDEDKCSAVFENRKDTVSRHHADSSLKRSEFSKKCTPGNTEPGSEDVNGECTSSYKEHDSHPAQNQNEKQNLALHPKHFVGNEMFDGKMGRRQERTISRQVCLNVLFLGRVAGQTYVSSRKPMKGHGREMIQLGLPIADAPLDDEMAAWTSKDQRIEAIPSLLQDAIERLVDLQVIIAKPDSCIIDVYSEGDHSPPRMRPPWFGNPTFILFLTECNITFGRVIGINHPGDFKGSLKLSLAPGSLLLMEGKSADFAKHALPSARKQRMLVTFTNYQPKKSMAGTQKPPSPLHYAAIPTTGALPATGIRPPNIVQPLFVPTPVAPAIPFPAPVPIPPGLTGWSAAAQRHFPPHLPIPGTGVFLPPPGSSSLPQHLSTIATKPNLLVETTSPPENDNGSGKPVHYATSPREKCDRKSPNQGCNGSLDEISKGRTVMKEEQQCNDNRVKQTC</sequence>
<feature type="region of interest" description="Disordered" evidence="2">
    <location>
        <begin position="452"/>
        <end position="516"/>
    </location>
</feature>
<proteinExistence type="inferred from homology"/>
<reference evidence="3 4" key="1">
    <citation type="journal article" date="2024" name="G3 (Bethesda)">
        <title>Genome assembly of Hibiscus sabdariffa L. provides insights into metabolisms of medicinal natural products.</title>
        <authorList>
            <person name="Kim T."/>
        </authorList>
    </citation>
    <scope>NUCLEOTIDE SEQUENCE [LARGE SCALE GENOMIC DNA]</scope>
    <source>
        <strain evidence="3">TK-2024</strain>
        <tissue evidence="3">Old leaves</tissue>
    </source>
</reference>
<dbReference type="EMBL" id="JBBPBN010000001">
    <property type="protein sequence ID" value="KAK9046700.1"/>
    <property type="molecule type" value="Genomic_DNA"/>
</dbReference>
<comment type="similarity">
    <text evidence="1">Belongs to the alkB family.</text>
</comment>
<dbReference type="InterPro" id="IPR044842">
    <property type="entry name" value="ALKBH9B/ALKBH10B-like"/>
</dbReference>
<feature type="compositionally biased region" description="Basic and acidic residues" evidence="2">
    <location>
        <begin position="85"/>
        <end position="101"/>
    </location>
</feature>
<accession>A0ABR2UAL2</accession>
<keyword evidence="4" id="KW-1185">Reference proteome</keyword>
<feature type="compositionally biased region" description="Polar residues" evidence="2">
    <location>
        <begin position="507"/>
        <end position="516"/>
    </location>
</feature>
<dbReference type="PANTHER" id="PTHR31447">
    <property type="entry name" value="HYDROXYPROLINE-RICH GLYCOPROTEIN FAMILY PROTEIN-RELATED"/>
    <property type="match status" value="1"/>
</dbReference>
<dbReference type="PANTHER" id="PTHR31447:SF0">
    <property type="entry name" value="HYDROXYPROLINE-RICH GLYCOPROTEIN FAMILY PROTEIN"/>
    <property type="match status" value="1"/>
</dbReference>
<evidence type="ECO:0000256" key="1">
    <source>
        <dbReference type="ARBA" id="ARBA00007879"/>
    </source>
</evidence>
<feature type="compositionally biased region" description="Basic and acidic residues" evidence="2">
    <location>
        <begin position="493"/>
        <end position="505"/>
    </location>
</feature>
<evidence type="ECO:0008006" key="5">
    <source>
        <dbReference type="Google" id="ProtNLM"/>
    </source>
</evidence>
<feature type="region of interest" description="Disordered" evidence="2">
    <location>
        <begin position="85"/>
        <end position="134"/>
    </location>
</feature>
<comment type="caution">
    <text evidence="3">The sequence shown here is derived from an EMBL/GenBank/DDBJ whole genome shotgun (WGS) entry which is preliminary data.</text>
</comment>
<name>A0ABR2UAL2_9ROSI</name>
<dbReference type="InterPro" id="IPR037151">
    <property type="entry name" value="AlkB-like_sf"/>
</dbReference>
<protein>
    <recommendedName>
        <fullName evidence="5">Hydroxyproline-rich glycoprotein family protein</fullName>
    </recommendedName>
</protein>